<evidence type="ECO:0000256" key="11">
    <source>
        <dbReference type="ARBA" id="ARBA00022842"/>
    </source>
</evidence>
<name>W6NM71_CLOTY</name>
<comment type="subcellular location">
    <subcellularLocation>
        <location evidence="2 19">Cell membrane</location>
        <topology evidence="2 19">Multi-pass membrane protein</topology>
    </subcellularLocation>
</comment>
<dbReference type="Proteomes" id="UP000019482">
    <property type="component" value="Unassembled WGS sequence"/>
</dbReference>
<evidence type="ECO:0000256" key="2">
    <source>
        <dbReference type="ARBA" id="ARBA00004651"/>
    </source>
</evidence>
<evidence type="ECO:0000256" key="19">
    <source>
        <dbReference type="HAMAP-Rule" id="MF_00719"/>
    </source>
</evidence>
<evidence type="ECO:0000256" key="13">
    <source>
        <dbReference type="ARBA" id="ARBA00023136"/>
    </source>
</evidence>
<keyword evidence="10 19" id="KW-0812">Transmembrane</keyword>
<dbReference type="PANTHER" id="PTHR34148">
    <property type="entry name" value="ADENOSYLCOBINAMIDE-GDP RIBAZOLETRANSFERASE"/>
    <property type="match status" value="1"/>
</dbReference>
<feature type="transmembrane region" description="Helical" evidence="19">
    <location>
        <begin position="33"/>
        <end position="53"/>
    </location>
</feature>
<dbReference type="EC" id="2.7.8.26" evidence="5 19"/>
<evidence type="ECO:0000256" key="5">
    <source>
        <dbReference type="ARBA" id="ARBA00013200"/>
    </source>
</evidence>
<keyword evidence="11 19" id="KW-0460">Magnesium</keyword>
<evidence type="ECO:0000256" key="10">
    <source>
        <dbReference type="ARBA" id="ARBA00022692"/>
    </source>
</evidence>
<feature type="transmembrane region" description="Helical" evidence="19">
    <location>
        <begin position="230"/>
        <end position="250"/>
    </location>
</feature>
<keyword evidence="8 19" id="KW-0169">Cobalamin biosynthesis</keyword>
<dbReference type="InterPro" id="IPR003805">
    <property type="entry name" value="CobS"/>
</dbReference>
<gene>
    <name evidence="19" type="primary">cobS</name>
    <name evidence="20" type="ORF">CTDIVETGP_2982</name>
</gene>
<comment type="pathway">
    <text evidence="3 19">Cofactor biosynthesis; adenosylcobalamin biosynthesis; adenosylcobalamin from cob(II)yrinate a,c-diamide: step 7/7.</text>
</comment>
<sequence length="252" mass="27865">MKSIANNFLLMIQFLTRININKNLDCREENFKWGAVFMPVIGFLIGGIQWIAYKILINVLPVNVCVVIVLLIGIMLTGAMHIDGLGDMCDGFFAFKGKDKIIEIMKDSRVGTYSCIAVVLDLIFKYGLLCFIVPRFSMAIISAPVLSRLSTVFIVTIGKTAKDTGTGNLFIGTVKLPQFLISIVITAVILLFVLRINPLYSGILTLSSIITSYIFNLYCNKKINGLTGDLLGANNEIMEIFMFIIMAAIVNL</sequence>
<keyword evidence="13 19" id="KW-0472">Membrane</keyword>
<dbReference type="GO" id="GO:0051073">
    <property type="term" value="F:adenosylcobinamide-GDP ribazoletransferase activity"/>
    <property type="evidence" value="ECO:0007669"/>
    <property type="project" value="UniProtKB-UniRule"/>
</dbReference>
<dbReference type="GO" id="GO:0005886">
    <property type="term" value="C:plasma membrane"/>
    <property type="evidence" value="ECO:0007669"/>
    <property type="project" value="UniProtKB-SubCell"/>
</dbReference>
<evidence type="ECO:0000256" key="4">
    <source>
        <dbReference type="ARBA" id="ARBA00010561"/>
    </source>
</evidence>
<protein>
    <recommendedName>
        <fullName evidence="6 19">Adenosylcobinamide-GDP ribazoletransferase</fullName>
        <ecNumber evidence="5 19">2.7.8.26</ecNumber>
    </recommendedName>
    <alternativeName>
        <fullName evidence="16 19">Cobalamin synthase</fullName>
    </alternativeName>
    <alternativeName>
        <fullName evidence="15 19">Cobalamin-5'-phosphate synthase</fullName>
    </alternativeName>
</protein>
<feature type="transmembrane region" description="Helical" evidence="19">
    <location>
        <begin position="59"/>
        <end position="78"/>
    </location>
</feature>
<comment type="caution">
    <text evidence="20">The sequence shown here is derived from an EMBL/GenBank/DDBJ whole genome shotgun (WGS) entry which is preliminary data.</text>
</comment>
<reference evidence="20 21" key="1">
    <citation type="journal article" date="2015" name="Genome Announc.">
        <title>Draft Genome Sequence of Clostridium tyrobutyricum Strain DIVETGP, Isolated from Cow's Milk for Grana Padano Production.</title>
        <authorList>
            <person name="Soggiu A."/>
            <person name="Piras C."/>
            <person name="Gaiarsa S."/>
            <person name="Sassera D."/>
            <person name="Roncada P."/>
            <person name="Bendixen E."/>
            <person name="Brasca M."/>
            <person name="Bonizzi L."/>
        </authorList>
    </citation>
    <scope>NUCLEOTIDE SEQUENCE [LARGE SCALE GENOMIC DNA]</scope>
    <source>
        <strain evidence="20 21">DIVETGP</strain>
    </source>
</reference>
<dbReference type="GeneID" id="29418672"/>
<dbReference type="OrthoDB" id="9794626at2"/>
<evidence type="ECO:0000256" key="12">
    <source>
        <dbReference type="ARBA" id="ARBA00022989"/>
    </source>
</evidence>
<dbReference type="GO" id="GO:0009236">
    <property type="term" value="P:cobalamin biosynthetic process"/>
    <property type="evidence" value="ECO:0007669"/>
    <property type="project" value="UniProtKB-UniRule"/>
</dbReference>
<organism evidence="20 21">
    <name type="scientific">Clostridium tyrobutyricum DIVETGP</name>
    <dbReference type="NCBI Taxonomy" id="1408889"/>
    <lineage>
        <taxon>Bacteria</taxon>
        <taxon>Bacillati</taxon>
        <taxon>Bacillota</taxon>
        <taxon>Clostridia</taxon>
        <taxon>Eubacteriales</taxon>
        <taxon>Clostridiaceae</taxon>
        <taxon>Clostridium</taxon>
    </lineage>
</organism>
<comment type="function">
    <text evidence="14 19">Joins adenosylcobinamide-GDP and alpha-ribazole to generate adenosylcobalamin (Ado-cobalamin). Also synthesizes adenosylcobalamin 5'-phosphate from adenosylcobinamide-GDP and alpha-ribazole 5'-phosphate.</text>
</comment>
<proteinExistence type="inferred from homology"/>
<dbReference type="Pfam" id="PF02654">
    <property type="entry name" value="CobS"/>
    <property type="match status" value="1"/>
</dbReference>
<evidence type="ECO:0000256" key="1">
    <source>
        <dbReference type="ARBA" id="ARBA00001946"/>
    </source>
</evidence>
<evidence type="ECO:0000256" key="8">
    <source>
        <dbReference type="ARBA" id="ARBA00022573"/>
    </source>
</evidence>
<evidence type="ECO:0000256" key="15">
    <source>
        <dbReference type="ARBA" id="ARBA00032605"/>
    </source>
</evidence>
<evidence type="ECO:0000256" key="6">
    <source>
        <dbReference type="ARBA" id="ARBA00015850"/>
    </source>
</evidence>
<evidence type="ECO:0000256" key="16">
    <source>
        <dbReference type="ARBA" id="ARBA00032853"/>
    </source>
</evidence>
<dbReference type="EMBL" id="CBXI010000044">
    <property type="protein sequence ID" value="CDL92912.1"/>
    <property type="molecule type" value="Genomic_DNA"/>
</dbReference>
<keyword evidence="12 19" id="KW-1133">Transmembrane helix</keyword>
<feature type="transmembrane region" description="Helical" evidence="19">
    <location>
        <begin position="110"/>
        <end position="129"/>
    </location>
</feature>
<comment type="catalytic activity">
    <reaction evidence="18 19">
        <text>alpha-ribazole 5'-phosphate + adenosylcob(III)inamide-GDP = adenosylcob(III)alamin 5'-phosphate + GMP + H(+)</text>
        <dbReference type="Rhea" id="RHEA:23560"/>
        <dbReference type="ChEBI" id="CHEBI:15378"/>
        <dbReference type="ChEBI" id="CHEBI:57918"/>
        <dbReference type="ChEBI" id="CHEBI:58115"/>
        <dbReference type="ChEBI" id="CHEBI:60487"/>
        <dbReference type="ChEBI" id="CHEBI:60493"/>
        <dbReference type="EC" id="2.7.8.26"/>
    </reaction>
</comment>
<keyword evidence="7 19" id="KW-1003">Cell membrane</keyword>
<evidence type="ECO:0000313" key="20">
    <source>
        <dbReference type="EMBL" id="CDL92912.1"/>
    </source>
</evidence>
<dbReference type="PANTHER" id="PTHR34148:SF1">
    <property type="entry name" value="ADENOSYLCOBINAMIDE-GDP RIBAZOLETRANSFERASE"/>
    <property type="match status" value="1"/>
</dbReference>
<evidence type="ECO:0000256" key="3">
    <source>
        <dbReference type="ARBA" id="ARBA00004663"/>
    </source>
</evidence>
<feature type="transmembrane region" description="Helical" evidence="19">
    <location>
        <begin position="135"/>
        <end position="157"/>
    </location>
</feature>
<evidence type="ECO:0000256" key="14">
    <source>
        <dbReference type="ARBA" id="ARBA00025228"/>
    </source>
</evidence>
<dbReference type="GO" id="GO:0008818">
    <property type="term" value="F:cobalamin 5'-phosphate synthase activity"/>
    <property type="evidence" value="ECO:0007669"/>
    <property type="project" value="UniProtKB-UniRule"/>
</dbReference>
<comment type="similarity">
    <text evidence="4 19">Belongs to the CobS family.</text>
</comment>
<feature type="transmembrane region" description="Helical" evidence="19">
    <location>
        <begin position="199"/>
        <end position="218"/>
    </location>
</feature>
<dbReference type="AlphaFoldDB" id="W6NM71"/>
<keyword evidence="9 19" id="KW-0808">Transferase</keyword>
<dbReference type="RefSeq" id="WP_017751141.1">
    <property type="nucleotide sequence ID" value="NZ_CBXI010000044.1"/>
</dbReference>
<dbReference type="UniPathway" id="UPA00148">
    <property type="reaction ID" value="UER00238"/>
</dbReference>
<feature type="transmembrane region" description="Helical" evidence="19">
    <location>
        <begin position="169"/>
        <end position="193"/>
    </location>
</feature>
<comment type="catalytic activity">
    <reaction evidence="17 19">
        <text>alpha-ribazole + adenosylcob(III)inamide-GDP = adenosylcob(III)alamin + GMP + H(+)</text>
        <dbReference type="Rhea" id="RHEA:16049"/>
        <dbReference type="ChEBI" id="CHEBI:10329"/>
        <dbReference type="ChEBI" id="CHEBI:15378"/>
        <dbReference type="ChEBI" id="CHEBI:18408"/>
        <dbReference type="ChEBI" id="CHEBI:58115"/>
        <dbReference type="ChEBI" id="CHEBI:60487"/>
        <dbReference type="EC" id="2.7.8.26"/>
    </reaction>
</comment>
<evidence type="ECO:0000256" key="7">
    <source>
        <dbReference type="ARBA" id="ARBA00022475"/>
    </source>
</evidence>
<comment type="cofactor">
    <cofactor evidence="1 19">
        <name>Mg(2+)</name>
        <dbReference type="ChEBI" id="CHEBI:18420"/>
    </cofactor>
</comment>
<evidence type="ECO:0000256" key="17">
    <source>
        <dbReference type="ARBA" id="ARBA00048623"/>
    </source>
</evidence>
<dbReference type="HAMAP" id="MF_00719">
    <property type="entry name" value="CobS"/>
    <property type="match status" value="1"/>
</dbReference>
<keyword evidence="21" id="KW-1185">Reference proteome</keyword>
<evidence type="ECO:0000256" key="9">
    <source>
        <dbReference type="ARBA" id="ARBA00022679"/>
    </source>
</evidence>
<evidence type="ECO:0000256" key="18">
    <source>
        <dbReference type="ARBA" id="ARBA00049504"/>
    </source>
</evidence>
<accession>W6NM71</accession>
<dbReference type="NCBIfam" id="TIGR00317">
    <property type="entry name" value="cobS"/>
    <property type="match status" value="1"/>
</dbReference>
<evidence type="ECO:0000313" key="21">
    <source>
        <dbReference type="Proteomes" id="UP000019482"/>
    </source>
</evidence>